<protein>
    <submittedName>
        <fullName evidence="5">Glycosyl transferase family 10 (Putative fucosyltransferase)</fullName>
    </submittedName>
</protein>
<dbReference type="AlphaFoldDB" id="A0A2M8VR71"/>
<name>A0A2M8VR71_9BURK</name>
<dbReference type="SUPFAM" id="SSF53756">
    <property type="entry name" value="UDP-Glycosyltransferase/glycogen phosphorylase"/>
    <property type="match status" value="1"/>
</dbReference>
<feature type="domain" description="Fucosyltransferase C-terminal" evidence="4">
    <location>
        <begin position="232"/>
        <end position="310"/>
    </location>
</feature>
<evidence type="ECO:0000256" key="2">
    <source>
        <dbReference type="ARBA" id="ARBA00022676"/>
    </source>
</evidence>
<dbReference type="InterPro" id="IPR001503">
    <property type="entry name" value="Glyco_trans_10"/>
</dbReference>
<dbReference type="OrthoDB" id="9791032at2"/>
<dbReference type="Proteomes" id="UP000229366">
    <property type="component" value="Unassembled WGS sequence"/>
</dbReference>
<keyword evidence="6" id="KW-1185">Reference proteome</keyword>
<evidence type="ECO:0000313" key="5">
    <source>
        <dbReference type="EMBL" id="PJI79937.1"/>
    </source>
</evidence>
<dbReference type="EMBL" id="PGTX01000002">
    <property type="protein sequence ID" value="PJI79937.1"/>
    <property type="molecule type" value="Genomic_DNA"/>
</dbReference>
<dbReference type="InterPro" id="IPR055270">
    <property type="entry name" value="Glyco_tran_10_C"/>
</dbReference>
<accession>A0A2M8VR71</accession>
<comment type="similarity">
    <text evidence="1">Belongs to the glycosyltransferase 10 family.</text>
</comment>
<evidence type="ECO:0000256" key="1">
    <source>
        <dbReference type="ARBA" id="ARBA00008919"/>
    </source>
</evidence>
<keyword evidence="3 5" id="KW-0808">Transferase</keyword>
<reference evidence="5 6" key="1">
    <citation type="submission" date="2017-11" db="EMBL/GenBank/DDBJ databases">
        <title>Genomic Encyclopedia of Type Strains, Phase III (KMG-III): the genomes of soil and plant-associated and newly described type strains.</title>
        <authorList>
            <person name="Whitman W."/>
        </authorList>
    </citation>
    <scope>NUCLEOTIDE SEQUENCE [LARGE SCALE GENOMIC DNA]</scope>
    <source>
        <strain evidence="5 6">UB-Domo-W1</strain>
    </source>
</reference>
<evidence type="ECO:0000259" key="4">
    <source>
        <dbReference type="Pfam" id="PF00852"/>
    </source>
</evidence>
<dbReference type="PANTHER" id="PTHR11929:SF194">
    <property type="entry name" value="ALPHA-(1,3)-FUCOSYLTRANSFERASE 10"/>
    <property type="match status" value="1"/>
</dbReference>
<dbReference type="RefSeq" id="WP_100379280.1">
    <property type="nucleotide sequence ID" value="NZ_CBCSBW010000002.1"/>
</dbReference>
<dbReference type="Pfam" id="PF00852">
    <property type="entry name" value="Glyco_transf_10"/>
    <property type="match status" value="1"/>
</dbReference>
<dbReference type="GO" id="GO:0008417">
    <property type="term" value="F:fucosyltransferase activity"/>
    <property type="evidence" value="ECO:0007669"/>
    <property type="project" value="InterPro"/>
</dbReference>
<dbReference type="InterPro" id="IPR038577">
    <property type="entry name" value="GT10-like_C_sf"/>
</dbReference>
<dbReference type="GO" id="GO:0016020">
    <property type="term" value="C:membrane"/>
    <property type="evidence" value="ECO:0007669"/>
    <property type="project" value="InterPro"/>
</dbReference>
<dbReference type="Gene3D" id="3.40.50.11660">
    <property type="entry name" value="Glycosyl transferase family 10, C-terminal domain"/>
    <property type="match status" value="1"/>
</dbReference>
<proteinExistence type="inferred from homology"/>
<sequence length="352" mass="41280">MLIGSIYGWEFGKDDLFDPRSQRNRDDCLEPFRVLRNYASLNGVELHTCDMLKEKGLAADFNLYVESIPVDVLAKGKNYLILFETPLTVPINADPEYLNLFDGIFTWDLNLLERLDLRGFDHRKFKEIRIPNPVPEEFWDEFEFGYSTRPNFCCLIGSNRHANSADSRELYSERVKAIRWFEKNALDQFYLYGNGWTVPQKRFGRMGKLIYRLQKILPLISNRFNFPSYQGPVQKKRSVLAKTRFCICFENARDIRGYLTEKIFDSLLAGCIPIYWGEPNIDEYIPQACYIDFRKFQSYEALYQYLTNMTEIEFIGMQRAGREFIKSDSFLIHGSQMFAQKIINEITGVLSN</sequence>
<evidence type="ECO:0000256" key="3">
    <source>
        <dbReference type="ARBA" id="ARBA00022679"/>
    </source>
</evidence>
<comment type="caution">
    <text evidence="5">The sequence shown here is derived from an EMBL/GenBank/DDBJ whole genome shotgun (WGS) entry which is preliminary data.</text>
</comment>
<organism evidence="5 6">
    <name type="scientific">Polynucleobacter brandtiae</name>
    <dbReference type="NCBI Taxonomy" id="1938816"/>
    <lineage>
        <taxon>Bacteria</taxon>
        <taxon>Pseudomonadati</taxon>
        <taxon>Pseudomonadota</taxon>
        <taxon>Betaproteobacteria</taxon>
        <taxon>Burkholderiales</taxon>
        <taxon>Burkholderiaceae</taxon>
        <taxon>Polynucleobacter</taxon>
    </lineage>
</organism>
<gene>
    <name evidence="5" type="ORF">B0G85_0920</name>
</gene>
<keyword evidence="2 5" id="KW-0328">Glycosyltransferase</keyword>
<dbReference type="PANTHER" id="PTHR11929">
    <property type="entry name" value="ALPHA- 1,3 -FUCOSYLTRANSFERASE"/>
    <property type="match status" value="1"/>
</dbReference>
<evidence type="ECO:0000313" key="6">
    <source>
        <dbReference type="Proteomes" id="UP000229366"/>
    </source>
</evidence>